<reference evidence="2" key="1">
    <citation type="journal article" date="2017" name="Genome Biol.">
        <title>Comparative genomics reveals high biological diversity and specific adaptations in the industrially and medically important fungal genus Aspergillus.</title>
        <authorList>
            <person name="de Vries R.P."/>
            <person name="Riley R."/>
            <person name="Wiebenga A."/>
            <person name="Aguilar-Osorio G."/>
            <person name="Amillis S."/>
            <person name="Uchima C.A."/>
            <person name="Anderluh G."/>
            <person name="Asadollahi M."/>
            <person name="Askin M."/>
            <person name="Barry K."/>
            <person name="Battaglia E."/>
            <person name="Bayram O."/>
            <person name="Benocci T."/>
            <person name="Braus-Stromeyer S.A."/>
            <person name="Caldana C."/>
            <person name="Canovas D."/>
            <person name="Cerqueira G.C."/>
            <person name="Chen F."/>
            <person name="Chen W."/>
            <person name="Choi C."/>
            <person name="Clum A."/>
            <person name="Dos Santos R.A."/>
            <person name="Damasio A.R."/>
            <person name="Diallinas G."/>
            <person name="Emri T."/>
            <person name="Fekete E."/>
            <person name="Flipphi M."/>
            <person name="Freyberg S."/>
            <person name="Gallo A."/>
            <person name="Gournas C."/>
            <person name="Habgood R."/>
            <person name="Hainaut M."/>
            <person name="Harispe M.L."/>
            <person name="Henrissat B."/>
            <person name="Hilden K.S."/>
            <person name="Hope R."/>
            <person name="Hossain A."/>
            <person name="Karabika E."/>
            <person name="Karaffa L."/>
            <person name="Karanyi Z."/>
            <person name="Krasevec N."/>
            <person name="Kuo A."/>
            <person name="Kusch H."/>
            <person name="LaButti K."/>
            <person name="Lagendijk E.L."/>
            <person name="Lapidus A."/>
            <person name="Levasseur A."/>
            <person name="Lindquist E."/>
            <person name="Lipzen A."/>
            <person name="Logrieco A.F."/>
            <person name="MacCabe A."/>
            <person name="Maekelae M.R."/>
            <person name="Malavazi I."/>
            <person name="Melin P."/>
            <person name="Meyer V."/>
            <person name="Mielnichuk N."/>
            <person name="Miskei M."/>
            <person name="Molnar A.P."/>
            <person name="Mule G."/>
            <person name="Ngan C.Y."/>
            <person name="Orejas M."/>
            <person name="Orosz E."/>
            <person name="Ouedraogo J.P."/>
            <person name="Overkamp K.M."/>
            <person name="Park H.-S."/>
            <person name="Perrone G."/>
            <person name="Piumi F."/>
            <person name="Punt P.J."/>
            <person name="Ram A.F."/>
            <person name="Ramon A."/>
            <person name="Rauscher S."/>
            <person name="Record E."/>
            <person name="Riano-Pachon D.M."/>
            <person name="Robert V."/>
            <person name="Roehrig J."/>
            <person name="Ruller R."/>
            <person name="Salamov A."/>
            <person name="Salih N.S."/>
            <person name="Samson R.A."/>
            <person name="Sandor E."/>
            <person name="Sanguinetti M."/>
            <person name="Schuetze T."/>
            <person name="Sepcic K."/>
            <person name="Shelest E."/>
            <person name="Sherlock G."/>
            <person name="Sophianopoulou V."/>
            <person name="Squina F.M."/>
            <person name="Sun H."/>
            <person name="Susca A."/>
            <person name="Todd R.B."/>
            <person name="Tsang A."/>
            <person name="Unkles S.E."/>
            <person name="van de Wiele N."/>
            <person name="van Rossen-Uffink D."/>
            <person name="Oliveira J.V."/>
            <person name="Vesth T.C."/>
            <person name="Visser J."/>
            <person name="Yu J.-H."/>
            <person name="Zhou M."/>
            <person name="Andersen M.R."/>
            <person name="Archer D.B."/>
            <person name="Baker S.E."/>
            <person name="Benoit I."/>
            <person name="Brakhage A.A."/>
            <person name="Braus G.H."/>
            <person name="Fischer R."/>
            <person name="Frisvad J.C."/>
            <person name="Goldman G.H."/>
            <person name="Houbraken J."/>
            <person name="Oakley B."/>
            <person name="Pocsi I."/>
            <person name="Scazzocchio C."/>
            <person name="Seiboth B."/>
            <person name="vanKuyk P.A."/>
            <person name="Wortman J."/>
            <person name="Dyer P.S."/>
            <person name="Grigoriev I.V."/>
        </authorList>
    </citation>
    <scope>NUCLEOTIDE SEQUENCE [LARGE SCALE GENOMIC DNA]</scope>
    <source>
        <strain evidence="2">ATCC 16872 / CBS 172.66 / WB 5094</strain>
    </source>
</reference>
<dbReference type="OMA" id="CYREAGP"/>
<sequence>MPNHRFGIVDYAPGRQYIQVHGARDKNFEASQERLQAIFQLLRAVYPDAPPFHGVVSRGAEARVVARCFREAGDGDEAEKLVTGMYAFEFEILGKKKKTSFLKLWLLCDHGKYLMWLNETVPVSKVRLRPSEIPDSHISRGSALNANCVVM</sequence>
<accession>A0A1L9WV27</accession>
<dbReference type="Proteomes" id="UP000184546">
    <property type="component" value="Unassembled WGS sequence"/>
</dbReference>
<organism evidence="1 2">
    <name type="scientific">Aspergillus aculeatus (strain ATCC 16872 / CBS 172.66 / WB 5094)</name>
    <dbReference type="NCBI Taxonomy" id="690307"/>
    <lineage>
        <taxon>Eukaryota</taxon>
        <taxon>Fungi</taxon>
        <taxon>Dikarya</taxon>
        <taxon>Ascomycota</taxon>
        <taxon>Pezizomycotina</taxon>
        <taxon>Eurotiomycetes</taxon>
        <taxon>Eurotiomycetidae</taxon>
        <taxon>Eurotiales</taxon>
        <taxon>Aspergillaceae</taxon>
        <taxon>Aspergillus</taxon>
        <taxon>Aspergillus subgen. Circumdati</taxon>
    </lineage>
</organism>
<dbReference type="VEuPathDB" id="FungiDB:ASPACDRAFT_42650"/>
<dbReference type="AlphaFoldDB" id="A0A1L9WV27"/>
<evidence type="ECO:0000313" key="2">
    <source>
        <dbReference type="Proteomes" id="UP000184546"/>
    </source>
</evidence>
<proteinExistence type="predicted"/>
<dbReference type="OrthoDB" id="4440746at2759"/>
<dbReference type="RefSeq" id="XP_020056409.1">
    <property type="nucleotide sequence ID" value="XM_020201129.1"/>
</dbReference>
<dbReference type="EMBL" id="KV878976">
    <property type="protein sequence ID" value="OJK00070.1"/>
    <property type="molecule type" value="Genomic_DNA"/>
</dbReference>
<dbReference type="GeneID" id="30974943"/>
<protein>
    <submittedName>
        <fullName evidence="1">Uncharacterized protein</fullName>
    </submittedName>
</protein>
<evidence type="ECO:0000313" key="1">
    <source>
        <dbReference type="EMBL" id="OJK00070.1"/>
    </source>
</evidence>
<keyword evidence="2" id="KW-1185">Reference proteome</keyword>
<name>A0A1L9WV27_ASPA1</name>
<gene>
    <name evidence="1" type="ORF">ASPACDRAFT_42650</name>
</gene>